<sequence>MSLNKMLKKWLTPVIFIPCGLSGINCAYANYIEVQSFHVMHHGFSTLSIPNVVGGTTDWYDNDSIYTETIPGEGKNSYIDLSVNGQLLADNVTWATSNPGIGIQYQVHVSSVPGYSPQDNPTAPNYRINLPIVDGSARDGYYHVWYRLVRLSEKIPAGTIISVPDVTMNVHNPDGDGVALDSGLILSGVVSQPIITACTINAPKEIKLSPLYGASLASGASNITDVPKVELKNCPGAINGITYNLFAVYGAHNANNGVLNTVTGDGYASNVYIQVQNADGSAHKINSEINLGLYDGSGDYTLPDFKVAYYIDDAATVTAGNVKSAIELKVTYN</sequence>
<evidence type="ECO:0000256" key="4">
    <source>
        <dbReference type="ARBA" id="ARBA00023263"/>
    </source>
</evidence>
<keyword evidence="4" id="KW-0281">Fimbrium</keyword>
<dbReference type="InterPro" id="IPR036937">
    <property type="entry name" value="Adhesion_dom_fimbrial_sf"/>
</dbReference>
<dbReference type="AlphaFoldDB" id="A0A6N3I319"/>
<dbReference type="GO" id="GO:0009289">
    <property type="term" value="C:pilus"/>
    <property type="evidence" value="ECO:0007669"/>
    <property type="project" value="UniProtKB-SubCell"/>
</dbReference>
<dbReference type="SUPFAM" id="SSF49401">
    <property type="entry name" value="Bacterial adhesins"/>
    <property type="match status" value="1"/>
</dbReference>
<keyword evidence="3" id="KW-0732">Signal</keyword>
<evidence type="ECO:0000259" key="5">
    <source>
        <dbReference type="Pfam" id="PF00419"/>
    </source>
</evidence>
<dbReference type="InterPro" id="IPR008966">
    <property type="entry name" value="Adhesion_dom_sf"/>
</dbReference>
<evidence type="ECO:0000256" key="1">
    <source>
        <dbReference type="ARBA" id="ARBA00004561"/>
    </source>
</evidence>
<reference evidence="6" key="1">
    <citation type="submission" date="2019-11" db="EMBL/GenBank/DDBJ databases">
        <authorList>
            <person name="Feng L."/>
        </authorList>
    </citation>
    <scope>NUCLEOTIDE SEQUENCE</scope>
    <source>
        <strain evidence="6">PagglomeransLFYP105</strain>
    </source>
</reference>
<dbReference type="EMBL" id="CACRUS010000033">
    <property type="protein sequence ID" value="VYU82403.1"/>
    <property type="molecule type" value="Genomic_DNA"/>
</dbReference>
<evidence type="ECO:0000256" key="2">
    <source>
        <dbReference type="ARBA" id="ARBA00006671"/>
    </source>
</evidence>
<accession>A0A6N3I319</accession>
<protein>
    <submittedName>
        <fullName evidence="6">Fimbrial protein</fullName>
    </submittedName>
</protein>
<organism evidence="6">
    <name type="scientific">Enterobacter agglomerans</name>
    <name type="common">Erwinia herbicola</name>
    <name type="synonym">Pantoea agglomerans</name>
    <dbReference type="NCBI Taxonomy" id="549"/>
    <lineage>
        <taxon>Bacteria</taxon>
        <taxon>Pseudomonadati</taxon>
        <taxon>Pseudomonadota</taxon>
        <taxon>Gammaproteobacteria</taxon>
        <taxon>Enterobacterales</taxon>
        <taxon>Erwiniaceae</taxon>
        <taxon>Pantoea</taxon>
        <taxon>Pantoea agglomerans group</taxon>
    </lineage>
</organism>
<comment type="similarity">
    <text evidence="2">Belongs to the fimbrial protein family.</text>
</comment>
<proteinExistence type="inferred from homology"/>
<dbReference type="InterPro" id="IPR000259">
    <property type="entry name" value="Adhesion_dom_fimbrial"/>
</dbReference>
<dbReference type="GO" id="GO:0043709">
    <property type="term" value="P:cell adhesion involved in single-species biofilm formation"/>
    <property type="evidence" value="ECO:0007669"/>
    <property type="project" value="TreeGrafter"/>
</dbReference>
<feature type="domain" description="Fimbrial-type adhesion" evidence="5">
    <location>
        <begin position="194"/>
        <end position="332"/>
    </location>
</feature>
<evidence type="ECO:0000256" key="3">
    <source>
        <dbReference type="ARBA" id="ARBA00022729"/>
    </source>
</evidence>
<gene>
    <name evidence="6" type="ORF">PALFYP105_02032</name>
</gene>
<dbReference type="Pfam" id="PF00419">
    <property type="entry name" value="Fimbrial"/>
    <property type="match status" value="1"/>
</dbReference>
<dbReference type="PANTHER" id="PTHR33420:SF3">
    <property type="entry name" value="FIMBRIAL SUBUNIT ELFA"/>
    <property type="match status" value="1"/>
</dbReference>
<evidence type="ECO:0000313" key="6">
    <source>
        <dbReference type="EMBL" id="VYU82403.1"/>
    </source>
</evidence>
<dbReference type="Gene3D" id="2.60.40.1090">
    <property type="entry name" value="Fimbrial-type adhesion domain"/>
    <property type="match status" value="1"/>
</dbReference>
<dbReference type="PANTHER" id="PTHR33420">
    <property type="entry name" value="FIMBRIAL SUBUNIT ELFA-RELATED"/>
    <property type="match status" value="1"/>
</dbReference>
<name>A0A6N3I319_ENTAG</name>
<comment type="subcellular location">
    <subcellularLocation>
        <location evidence="1">Fimbrium</location>
    </subcellularLocation>
</comment>
<dbReference type="InterPro" id="IPR050263">
    <property type="entry name" value="Bact_Fimbrial_Adh_Pro"/>
</dbReference>